<feature type="non-terminal residue" evidence="1">
    <location>
        <position position="40"/>
    </location>
</feature>
<comment type="caution">
    <text evidence="1">The sequence shown here is derived from an EMBL/GenBank/DDBJ whole genome shotgun (WGS) entry which is preliminary data.</text>
</comment>
<name>A0A820P200_9BILA</name>
<organism evidence="1 2">
    <name type="scientific">Rotaria sordida</name>
    <dbReference type="NCBI Taxonomy" id="392033"/>
    <lineage>
        <taxon>Eukaryota</taxon>
        <taxon>Metazoa</taxon>
        <taxon>Spiralia</taxon>
        <taxon>Gnathifera</taxon>
        <taxon>Rotifera</taxon>
        <taxon>Eurotatoria</taxon>
        <taxon>Bdelloidea</taxon>
        <taxon>Philodinida</taxon>
        <taxon>Philodinidae</taxon>
        <taxon>Rotaria</taxon>
    </lineage>
</organism>
<dbReference type="EMBL" id="CAJOBE010063896">
    <property type="protein sequence ID" value="CAF4394987.1"/>
    <property type="molecule type" value="Genomic_DNA"/>
</dbReference>
<accession>A0A820P200</accession>
<proteinExistence type="predicted"/>
<evidence type="ECO:0000313" key="2">
    <source>
        <dbReference type="Proteomes" id="UP000663874"/>
    </source>
</evidence>
<dbReference type="Proteomes" id="UP000663874">
    <property type="component" value="Unassembled WGS sequence"/>
</dbReference>
<evidence type="ECO:0000313" key="1">
    <source>
        <dbReference type="EMBL" id="CAF4394987.1"/>
    </source>
</evidence>
<protein>
    <submittedName>
        <fullName evidence="1">Uncharacterized protein</fullName>
    </submittedName>
</protein>
<reference evidence="1" key="1">
    <citation type="submission" date="2021-02" db="EMBL/GenBank/DDBJ databases">
        <authorList>
            <person name="Nowell W R."/>
        </authorList>
    </citation>
    <scope>NUCLEOTIDE SEQUENCE</scope>
</reference>
<dbReference type="AlphaFoldDB" id="A0A820P200"/>
<sequence length="40" mass="4662">MWLAKALMNVDFPIPVCPNNNIFIARSRRQYGFGFKRDCA</sequence>
<gene>
    <name evidence="1" type="ORF">FNK824_LOCUS43757</name>
</gene>